<evidence type="ECO:0000256" key="1">
    <source>
        <dbReference type="PROSITE-ProRule" id="PRU00169"/>
    </source>
</evidence>
<comment type="caution">
    <text evidence="3">The sequence shown here is derived from an EMBL/GenBank/DDBJ whole genome shotgun (WGS) entry which is preliminary data.</text>
</comment>
<keyword evidence="1" id="KW-0597">Phosphoprotein</keyword>
<accession>A0ABQ6PP09</accession>
<evidence type="ECO:0000313" key="4">
    <source>
        <dbReference type="Proteomes" id="UP001338309"/>
    </source>
</evidence>
<dbReference type="PANTHER" id="PTHR44520">
    <property type="entry name" value="RESPONSE REGULATOR RCP1-RELATED"/>
    <property type="match status" value="1"/>
</dbReference>
<dbReference type="SUPFAM" id="SSF52172">
    <property type="entry name" value="CheY-like"/>
    <property type="match status" value="1"/>
</dbReference>
<name>A0ABQ6PP09_9BACT</name>
<dbReference type="InterPro" id="IPR011006">
    <property type="entry name" value="CheY-like_superfamily"/>
</dbReference>
<feature type="modified residue" description="4-aspartylphosphate" evidence="1">
    <location>
        <position position="65"/>
    </location>
</feature>
<dbReference type="EMBL" id="BTPD01000007">
    <property type="protein sequence ID" value="GMQ29657.1"/>
    <property type="molecule type" value="Genomic_DNA"/>
</dbReference>
<gene>
    <name evidence="3" type="ORF">Aconfl_23000</name>
</gene>
<sequence length="147" mass="16627">MTNQPIDIFLVEDNEGDILLIQESMDEANLSNRIRVVRDGEEAFQTLEDLGTSSLKNLPDILLLDINLPKKNGHEVLASIKTNPALKKTPIIVLTNSSSENDIFKAYDHHANCYIVKPLEIQDFHHVVKKIKEFWNSVAKLPKPSIL</sequence>
<dbReference type="InterPro" id="IPR001789">
    <property type="entry name" value="Sig_transdc_resp-reg_receiver"/>
</dbReference>
<dbReference type="Proteomes" id="UP001338309">
    <property type="component" value="Unassembled WGS sequence"/>
</dbReference>
<proteinExistence type="predicted"/>
<organism evidence="3 4">
    <name type="scientific">Algoriphagus confluentis</name>
    <dbReference type="NCBI Taxonomy" id="1697556"/>
    <lineage>
        <taxon>Bacteria</taxon>
        <taxon>Pseudomonadati</taxon>
        <taxon>Bacteroidota</taxon>
        <taxon>Cytophagia</taxon>
        <taxon>Cytophagales</taxon>
        <taxon>Cyclobacteriaceae</taxon>
        <taxon>Algoriphagus</taxon>
    </lineage>
</organism>
<dbReference type="InterPro" id="IPR052893">
    <property type="entry name" value="TCS_response_regulator"/>
</dbReference>
<evidence type="ECO:0000259" key="2">
    <source>
        <dbReference type="PROSITE" id="PS50110"/>
    </source>
</evidence>
<dbReference type="Pfam" id="PF00072">
    <property type="entry name" value="Response_reg"/>
    <property type="match status" value="1"/>
</dbReference>
<feature type="domain" description="Response regulatory" evidence="2">
    <location>
        <begin position="7"/>
        <end position="132"/>
    </location>
</feature>
<reference evidence="3 4" key="1">
    <citation type="submission" date="2023-08" db="EMBL/GenBank/DDBJ databases">
        <title>Draft genome sequence of Algoriphagus confluentis.</title>
        <authorList>
            <person name="Takatani N."/>
            <person name="Hosokawa M."/>
            <person name="Sawabe T."/>
        </authorList>
    </citation>
    <scope>NUCLEOTIDE SEQUENCE [LARGE SCALE GENOMIC DNA]</scope>
    <source>
        <strain evidence="3 4">NBRC 111222</strain>
    </source>
</reference>
<keyword evidence="4" id="KW-1185">Reference proteome</keyword>
<dbReference type="Gene3D" id="3.40.50.2300">
    <property type="match status" value="1"/>
</dbReference>
<evidence type="ECO:0000313" key="3">
    <source>
        <dbReference type="EMBL" id="GMQ29657.1"/>
    </source>
</evidence>
<dbReference type="PROSITE" id="PS50110">
    <property type="entry name" value="RESPONSE_REGULATORY"/>
    <property type="match status" value="1"/>
</dbReference>
<dbReference type="PANTHER" id="PTHR44520:SF2">
    <property type="entry name" value="RESPONSE REGULATOR RCP1"/>
    <property type="match status" value="1"/>
</dbReference>
<dbReference type="SMART" id="SM00448">
    <property type="entry name" value="REC"/>
    <property type="match status" value="1"/>
</dbReference>
<dbReference type="CDD" id="cd17557">
    <property type="entry name" value="REC_Rcp-like"/>
    <property type="match status" value="1"/>
</dbReference>
<dbReference type="RefSeq" id="WP_338224378.1">
    <property type="nucleotide sequence ID" value="NZ_BTPD01000007.1"/>
</dbReference>
<protein>
    <submittedName>
        <fullName evidence="3">Response regulator</fullName>
    </submittedName>
</protein>